<organism evidence="1 2">
    <name type="scientific">Rasamsonia emersonii (strain ATCC 16479 / CBS 393.64 / IMI 116815)</name>
    <dbReference type="NCBI Taxonomy" id="1408163"/>
    <lineage>
        <taxon>Eukaryota</taxon>
        <taxon>Fungi</taxon>
        <taxon>Dikarya</taxon>
        <taxon>Ascomycota</taxon>
        <taxon>Pezizomycotina</taxon>
        <taxon>Eurotiomycetes</taxon>
        <taxon>Eurotiomycetidae</taxon>
        <taxon>Eurotiales</taxon>
        <taxon>Trichocomaceae</taxon>
        <taxon>Rasamsonia</taxon>
    </lineage>
</organism>
<dbReference type="AlphaFoldDB" id="A0A0F4YXK9"/>
<keyword evidence="2" id="KW-1185">Reference proteome</keyword>
<protein>
    <submittedName>
        <fullName evidence="1">Uncharacterized protein</fullName>
    </submittedName>
</protein>
<evidence type="ECO:0000313" key="1">
    <source>
        <dbReference type="EMBL" id="KKA22974.1"/>
    </source>
</evidence>
<comment type="caution">
    <text evidence="1">The sequence shown here is derived from an EMBL/GenBank/DDBJ whole genome shotgun (WGS) entry which is preliminary data.</text>
</comment>
<evidence type="ECO:0000313" key="2">
    <source>
        <dbReference type="Proteomes" id="UP000053958"/>
    </source>
</evidence>
<dbReference type="Proteomes" id="UP000053958">
    <property type="component" value="Unassembled WGS sequence"/>
</dbReference>
<reference evidence="1 2" key="1">
    <citation type="submission" date="2015-04" db="EMBL/GenBank/DDBJ databases">
        <authorList>
            <person name="Heijne W.H."/>
            <person name="Fedorova N.D."/>
            <person name="Nierman W.C."/>
            <person name="Vollebregt A.W."/>
            <person name="Zhao Z."/>
            <person name="Wu L."/>
            <person name="Kumar M."/>
            <person name="Stam H."/>
            <person name="van den Berg M.A."/>
            <person name="Pel H.J."/>
        </authorList>
    </citation>
    <scope>NUCLEOTIDE SEQUENCE [LARGE SCALE GENOMIC DNA]</scope>
    <source>
        <strain evidence="1 2">CBS 393.64</strain>
    </source>
</reference>
<proteinExistence type="predicted"/>
<dbReference type="RefSeq" id="XP_013329586.1">
    <property type="nucleotide sequence ID" value="XM_013474132.1"/>
</dbReference>
<dbReference type="EMBL" id="LASV01000116">
    <property type="protein sequence ID" value="KKA22974.1"/>
    <property type="molecule type" value="Genomic_DNA"/>
</dbReference>
<accession>A0A0F4YXK9</accession>
<sequence>MVPTLLIDSTMGDTLPLRVPYKLCVELLPDGSETYTTSGFAYTPPQDGERWFPAPSAPRSRCVALSQFRFTQLGKFRIKVKLMADGFQPVDAVSEVVTVEDKPIAPPAGEEKSKSDGYSSTHMYHIHSSLFYLVSPPNTKDNIRQVEMISPADQVLTKYGVRMR</sequence>
<name>A0A0F4YXK9_RASE3</name>
<gene>
    <name evidence="1" type="ORF">T310_2988</name>
</gene>
<dbReference type="GeneID" id="25315339"/>